<keyword evidence="1" id="KW-1133">Transmembrane helix</keyword>
<dbReference type="RefSeq" id="WP_133342604.1">
    <property type="nucleotide sequence ID" value="NZ_SMZO01000017.1"/>
</dbReference>
<evidence type="ECO:0008006" key="5">
    <source>
        <dbReference type="Google" id="ProtNLM"/>
    </source>
</evidence>
<gene>
    <name evidence="3" type="ORF">E2L05_09105</name>
</gene>
<keyword evidence="4" id="KW-1185">Reference proteome</keyword>
<accession>A0A4V3BBR0</accession>
<feature type="signal peptide" evidence="2">
    <location>
        <begin position="1"/>
        <end position="23"/>
    </location>
</feature>
<protein>
    <recommendedName>
        <fullName evidence="5">VPLPA-CTERM sorting domain-containing protein</fullName>
    </recommendedName>
</protein>
<reference evidence="3 4" key="1">
    <citation type="submission" date="2019-03" db="EMBL/GenBank/DDBJ databases">
        <title>Rhodobacteraceae bacterium SM1902, a new member of the family Rhodobacteraceae isolated from Yantai.</title>
        <authorList>
            <person name="Sun Y."/>
        </authorList>
    </citation>
    <scope>NUCLEOTIDE SEQUENCE [LARGE SCALE GENOMIC DNA]</scope>
    <source>
        <strain evidence="3 4">SM1902</strain>
    </source>
</reference>
<feature type="transmembrane region" description="Helical" evidence="1">
    <location>
        <begin position="168"/>
        <end position="187"/>
    </location>
</feature>
<evidence type="ECO:0000313" key="4">
    <source>
        <dbReference type="Proteomes" id="UP000294562"/>
    </source>
</evidence>
<proteinExistence type="predicted"/>
<dbReference type="AlphaFoldDB" id="A0A4V3BBR0"/>
<dbReference type="EMBL" id="SMZO01000017">
    <property type="protein sequence ID" value="TDL88049.1"/>
    <property type="molecule type" value="Genomic_DNA"/>
</dbReference>
<keyword evidence="1" id="KW-0812">Transmembrane</keyword>
<comment type="caution">
    <text evidence="3">The sequence shown here is derived from an EMBL/GenBank/DDBJ whole genome shotgun (WGS) entry which is preliminary data.</text>
</comment>
<dbReference type="Proteomes" id="UP000294562">
    <property type="component" value="Unassembled WGS sequence"/>
</dbReference>
<keyword evidence="1" id="KW-0472">Membrane</keyword>
<evidence type="ECO:0000256" key="2">
    <source>
        <dbReference type="SAM" id="SignalP"/>
    </source>
</evidence>
<dbReference type="OrthoDB" id="7867859at2"/>
<name>A0A4V3BBR0_9RHOB</name>
<keyword evidence="2" id="KW-0732">Signal</keyword>
<evidence type="ECO:0000313" key="3">
    <source>
        <dbReference type="EMBL" id="TDL88049.1"/>
    </source>
</evidence>
<feature type="chain" id="PRO_5020785853" description="VPLPA-CTERM sorting domain-containing protein" evidence="2">
    <location>
        <begin position="24"/>
        <end position="194"/>
    </location>
</feature>
<sequence length="194" mass="19511">MKITTLLATAAFATVTLGGAASAATLYATDIVWTNNGTVGSSNDRDNPLNALGAPDGKFMALGLGGFADFTFGETFTGPGASYEVTFGKREGYLETAEVFVGANGSFTSIGAIDNASSAGFVFSFSGVFDTLRLLDTTPGSSPSTDGYDVDAVSVTSYSGPNPSPAPVPLPAPALMLGAGLLGLGAVRKMGKKA</sequence>
<organism evidence="3 4">
    <name type="scientific">Meridianimarinicoccus aquatilis</name>
    <dbReference type="NCBI Taxonomy" id="2552766"/>
    <lineage>
        <taxon>Bacteria</taxon>
        <taxon>Pseudomonadati</taxon>
        <taxon>Pseudomonadota</taxon>
        <taxon>Alphaproteobacteria</taxon>
        <taxon>Rhodobacterales</taxon>
        <taxon>Paracoccaceae</taxon>
        <taxon>Meridianimarinicoccus</taxon>
    </lineage>
</organism>
<evidence type="ECO:0000256" key="1">
    <source>
        <dbReference type="SAM" id="Phobius"/>
    </source>
</evidence>